<accession>A0A6J1BZG3</accession>
<dbReference type="GeneID" id="111006996"/>
<dbReference type="GO" id="GO:0045892">
    <property type="term" value="P:negative regulation of DNA-templated transcription"/>
    <property type="evidence" value="ECO:0007669"/>
    <property type="project" value="InterPro"/>
</dbReference>
<evidence type="ECO:0000256" key="1">
    <source>
        <dbReference type="SAM" id="MobiDB-lite"/>
    </source>
</evidence>
<dbReference type="PANTHER" id="PTHR35504">
    <property type="entry name" value="PROTEIN EMBRYONIC FLOWER 1"/>
    <property type="match status" value="1"/>
</dbReference>
<dbReference type="PANTHER" id="PTHR35504:SF1">
    <property type="entry name" value="PROTEIN EMBRYONIC FLOWER 1"/>
    <property type="match status" value="1"/>
</dbReference>
<dbReference type="InterPro" id="IPR034583">
    <property type="entry name" value="EMF1"/>
</dbReference>
<feature type="compositionally biased region" description="Basic and acidic residues" evidence="1">
    <location>
        <begin position="511"/>
        <end position="526"/>
    </location>
</feature>
<protein>
    <submittedName>
        <fullName evidence="3">Protein EMBRYONIC FLOWER 1-like isoform X3</fullName>
    </submittedName>
</protein>
<proteinExistence type="predicted"/>
<dbReference type="GO" id="GO:0048367">
    <property type="term" value="P:shoot system development"/>
    <property type="evidence" value="ECO:0007669"/>
    <property type="project" value="InterPro"/>
</dbReference>
<feature type="compositionally biased region" description="Basic and acidic residues" evidence="1">
    <location>
        <begin position="317"/>
        <end position="341"/>
    </location>
</feature>
<keyword evidence="2" id="KW-1185">Reference proteome</keyword>
<dbReference type="AlphaFoldDB" id="A0A6J1BZG3"/>
<feature type="region of interest" description="Disordered" evidence="1">
    <location>
        <begin position="317"/>
        <end position="351"/>
    </location>
</feature>
<evidence type="ECO:0000313" key="3">
    <source>
        <dbReference type="RefSeq" id="XP_022134840.1"/>
    </source>
</evidence>
<feature type="region of interest" description="Disordered" evidence="1">
    <location>
        <begin position="753"/>
        <end position="792"/>
    </location>
</feature>
<sequence>MDEEHHQKNDSSIILRTTVPFIEIDSLFIDLSSCIDKPDAGNCDHFSIRGYASQMREKDWKKCCPFDLDGDYESEETISLLPPFHVPQFRWWRCQNCRKENPAGFEQSSSLDMPEGRLAVVNTSTNLCNLNHPPSFSVEKEKKAKGDEVDSRRILNSEIPISTSLVPEVKPTLMLEQNKSDSVTLNSEHRESVENCKLLCGNEVAEVELGLRNLKVIDENTEVFEEEKQTSAHNEETEINFSPSGVKVINQPCNGESDPTNAYPAELDEGNATAFEHTEISVENDKQDHQTDKAGSLHRRKARKVRLLTELLNENESIKTNHIETEESPSHGTPEKSEGLKELSVPQSPVAAKRNIRCSGQNLKSKLPVDEDCLAAEASSSYYMDSKIHALKGGVETTDAFHANESELIGTGLRTKKSLLNKCRNDVTSTHGKKKNKKIQLDSCSPLNIPPGSGDNMSEISLKHNEFSGSAMDPFLLFGSRIEPISSLSKRKSKMPVIDDGRGFTSNHGMPRRDSVSKEVEVRKNEPVPVPCQSVPDESSRGLHLSLTSYLTTIRNDEKSIFETEDSSRCLFSWQGSTSTTSIVRNKDGKAKKHKDPNVSFNYSDNFSGQGAHYGVNSKMTTCRMPFPNGKQNSKSQVEDDSWSQLQAMDNSGVNKVEKSIAVQEHLAAQMKQSERRVGKISEQRALDDIPMEIVELMAKNQYERCLDNTGNNKSLSKTSSKKSQIMNFSNAWGNSGSLQEKISHKWKPQVRNGRNNIHTAGDNVGYGKQSSGMQRSETHDNPKFPKKPFPRDLKAKDISRLDTGLDKTFDTINCSSDYYGDIHPSKKSHDCFHAASVSGASVPPSIGNESCEIVADLTGKVPLQCKQRGTTKNSTSAWNRSVGASRVKKSQRSVFTSGSLGSSEGVFPFHSLQKKSGGASSSLVAMSGYQRVENPVECIKERHGTKRMLEHSKVSSEFGICSINKNPAEFSIPEAGNVYMIGAEDLKFSKRISPEKVSGLINTDGRKRKRNVKHDVIKQHAIR</sequence>
<feature type="region of interest" description="Disordered" evidence="1">
    <location>
        <begin position="496"/>
        <end position="539"/>
    </location>
</feature>
<gene>
    <name evidence="3" type="primary">LOC111006996</name>
</gene>
<feature type="compositionally biased region" description="Basic and acidic residues" evidence="1">
    <location>
        <begin position="777"/>
        <end position="792"/>
    </location>
</feature>
<organism evidence="2 3">
    <name type="scientific">Momordica charantia</name>
    <name type="common">Bitter gourd</name>
    <name type="synonym">Balsam pear</name>
    <dbReference type="NCBI Taxonomy" id="3673"/>
    <lineage>
        <taxon>Eukaryota</taxon>
        <taxon>Viridiplantae</taxon>
        <taxon>Streptophyta</taxon>
        <taxon>Embryophyta</taxon>
        <taxon>Tracheophyta</taxon>
        <taxon>Spermatophyta</taxon>
        <taxon>Magnoliopsida</taxon>
        <taxon>eudicotyledons</taxon>
        <taxon>Gunneridae</taxon>
        <taxon>Pentapetalae</taxon>
        <taxon>rosids</taxon>
        <taxon>fabids</taxon>
        <taxon>Cucurbitales</taxon>
        <taxon>Cucurbitaceae</taxon>
        <taxon>Momordiceae</taxon>
        <taxon>Momordica</taxon>
    </lineage>
</organism>
<dbReference type="Proteomes" id="UP000504603">
    <property type="component" value="Unplaced"/>
</dbReference>
<evidence type="ECO:0000313" key="2">
    <source>
        <dbReference type="Proteomes" id="UP000504603"/>
    </source>
</evidence>
<dbReference type="RefSeq" id="XP_022134840.1">
    <property type="nucleotide sequence ID" value="XM_022279148.1"/>
</dbReference>
<dbReference type="GO" id="GO:0009910">
    <property type="term" value="P:negative regulation of flower development"/>
    <property type="evidence" value="ECO:0007669"/>
    <property type="project" value="InterPro"/>
</dbReference>
<reference evidence="3" key="1">
    <citation type="submission" date="2025-08" db="UniProtKB">
        <authorList>
            <consortium name="RefSeq"/>
        </authorList>
    </citation>
    <scope>IDENTIFICATION</scope>
    <source>
        <strain evidence="3">OHB3-1</strain>
    </source>
</reference>
<name>A0A6J1BZG3_MOMCH</name>